<keyword evidence="3" id="KW-1003">Cell membrane</keyword>
<gene>
    <name evidence="9" type="ORF">GFC30_778</name>
</gene>
<keyword evidence="4 7" id="KW-0812">Transmembrane</keyword>
<evidence type="ECO:0000256" key="6">
    <source>
        <dbReference type="ARBA" id="ARBA00023136"/>
    </source>
</evidence>
<feature type="transmembrane region" description="Helical" evidence="7">
    <location>
        <begin position="12"/>
        <end position="33"/>
    </location>
</feature>
<dbReference type="SUPFAM" id="SSF103473">
    <property type="entry name" value="MFS general substrate transporter"/>
    <property type="match status" value="1"/>
</dbReference>
<protein>
    <submittedName>
        <fullName evidence="9">Major Facilitator Superfamily protein</fullName>
    </submittedName>
</protein>
<dbReference type="InterPro" id="IPR011701">
    <property type="entry name" value="MFS"/>
</dbReference>
<keyword evidence="5 7" id="KW-1133">Transmembrane helix</keyword>
<evidence type="ECO:0000256" key="7">
    <source>
        <dbReference type="SAM" id="Phobius"/>
    </source>
</evidence>
<evidence type="ECO:0000256" key="3">
    <source>
        <dbReference type="ARBA" id="ARBA00022475"/>
    </source>
</evidence>
<evidence type="ECO:0000313" key="10">
    <source>
        <dbReference type="Proteomes" id="UP000076865"/>
    </source>
</evidence>
<dbReference type="Pfam" id="PF07690">
    <property type="entry name" value="MFS_1"/>
    <property type="match status" value="1"/>
</dbReference>
<keyword evidence="6 7" id="KW-0472">Membrane</keyword>
<feature type="transmembrane region" description="Helical" evidence="7">
    <location>
        <begin position="150"/>
        <end position="166"/>
    </location>
</feature>
<dbReference type="Gene3D" id="1.20.1250.20">
    <property type="entry name" value="MFS general substrate transporter like domains"/>
    <property type="match status" value="2"/>
</dbReference>
<sequence length="413" mass="45590">MSNQSKNRFTPAVTVIIIFGIISMLGDVVYEAARSANSQYLNLLSISAAQVGLVFGIGEFLGYFLRLVAGVLSDRSGRHWPFMFLGYGMLLVVPLIGFTMNWNILVVLILMERIGKALRSPAKDTILSGVAENQIGVGFAFGLQEALDQIGAFIGPLIFTAVFYFTGKNGITQYQLGYKSLFAPFIILMLFLMYAYRRIKRDHLIPAVVKKDFHSEHLKPIFWIYTVFTFFCTLGFVNFSTVGYHLKANNLMSDGNITLVYSAAMIVDAAAALLVGKAYDRLKMKTERRTGGILVLMAIPFMTMLLPVLTLSDSATLIVIGMIVFGIVMGAHETVMRSAIADITPFDKRGTGYGVFNTSYGLALLGGATLMGLFYDMNLIGMIIAFTCVTELIAIILYFKMNNMIKNSHQVKS</sequence>
<name>A0A160F0V7_9BACL</name>
<dbReference type="InterPro" id="IPR020846">
    <property type="entry name" value="MFS_dom"/>
</dbReference>
<dbReference type="GO" id="GO:0022857">
    <property type="term" value="F:transmembrane transporter activity"/>
    <property type="evidence" value="ECO:0007669"/>
    <property type="project" value="InterPro"/>
</dbReference>
<dbReference type="PATRIC" id="fig|294699.3.peg.784"/>
<dbReference type="InterPro" id="IPR036259">
    <property type="entry name" value="MFS_trans_sf"/>
</dbReference>
<dbReference type="PANTHER" id="PTHR42688">
    <property type="entry name" value="CONSERVED PROTEIN"/>
    <property type="match status" value="1"/>
</dbReference>
<feature type="transmembrane region" description="Helical" evidence="7">
    <location>
        <begin position="178"/>
        <end position="196"/>
    </location>
</feature>
<feature type="transmembrane region" description="Helical" evidence="7">
    <location>
        <begin position="315"/>
        <end position="332"/>
    </location>
</feature>
<dbReference type="Proteomes" id="UP000076865">
    <property type="component" value="Chromosome"/>
</dbReference>
<feature type="transmembrane region" description="Helical" evidence="7">
    <location>
        <begin position="353"/>
        <end position="373"/>
    </location>
</feature>
<feature type="transmembrane region" description="Helical" evidence="7">
    <location>
        <begin position="259"/>
        <end position="279"/>
    </location>
</feature>
<dbReference type="InterPro" id="IPR052425">
    <property type="entry name" value="Uncharacterized_MFS-type"/>
</dbReference>
<keyword evidence="10" id="KW-1185">Reference proteome</keyword>
<feature type="domain" description="Major facilitator superfamily (MFS) profile" evidence="8">
    <location>
        <begin position="1"/>
        <end position="201"/>
    </location>
</feature>
<reference evidence="9 10" key="1">
    <citation type="journal article" date="2006" name="Syst. Appl. Microbiol.">
        <title>Anoxybacillus amylolyticus sp. nov., a thermophilic amylase producing bacterium isolated from Mount Rittmann (Antarctica).</title>
        <authorList>
            <person name="Poli A."/>
            <person name="Esposito E."/>
            <person name="Lama L."/>
            <person name="Orlando P."/>
            <person name="Nicolaus G."/>
            <person name="de Appolonia F."/>
            <person name="Gambacorta A."/>
            <person name="Nicolaus B."/>
        </authorList>
    </citation>
    <scope>NUCLEOTIDE SEQUENCE [LARGE SCALE GENOMIC DNA]</scope>
    <source>
        <strain evidence="9 10">DSM 15939</strain>
    </source>
</reference>
<evidence type="ECO:0000256" key="4">
    <source>
        <dbReference type="ARBA" id="ARBA00022692"/>
    </source>
</evidence>
<dbReference type="AlphaFoldDB" id="A0A160F0V7"/>
<feature type="transmembrane region" description="Helical" evidence="7">
    <location>
        <begin position="291"/>
        <end position="309"/>
    </location>
</feature>
<dbReference type="KEGG" id="aamy:GFC30_778"/>
<evidence type="ECO:0000313" key="9">
    <source>
        <dbReference type="EMBL" id="ANB59706.1"/>
    </source>
</evidence>
<dbReference type="PANTHER" id="PTHR42688:SF1">
    <property type="entry name" value="BLR5212 PROTEIN"/>
    <property type="match status" value="1"/>
</dbReference>
<dbReference type="RefSeq" id="WP_066322983.1">
    <property type="nucleotide sequence ID" value="NZ_CP015438.1"/>
</dbReference>
<accession>A0A160F0V7</accession>
<evidence type="ECO:0000256" key="1">
    <source>
        <dbReference type="ARBA" id="ARBA00004651"/>
    </source>
</evidence>
<dbReference type="OrthoDB" id="9810492at2"/>
<feature type="transmembrane region" description="Helical" evidence="7">
    <location>
        <begin position="40"/>
        <end position="64"/>
    </location>
</feature>
<dbReference type="PROSITE" id="PS50850">
    <property type="entry name" value="MFS"/>
    <property type="match status" value="2"/>
</dbReference>
<feature type="domain" description="Major facilitator superfamily (MFS) profile" evidence="8">
    <location>
        <begin position="221"/>
        <end position="413"/>
    </location>
</feature>
<dbReference type="CDD" id="cd17370">
    <property type="entry name" value="MFS_MJ1317_like"/>
    <property type="match status" value="1"/>
</dbReference>
<dbReference type="GO" id="GO:0005886">
    <property type="term" value="C:plasma membrane"/>
    <property type="evidence" value="ECO:0007669"/>
    <property type="project" value="UniProtKB-SubCell"/>
</dbReference>
<evidence type="ECO:0000256" key="5">
    <source>
        <dbReference type="ARBA" id="ARBA00022989"/>
    </source>
</evidence>
<proteinExistence type="predicted"/>
<evidence type="ECO:0000259" key="8">
    <source>
        <dbReference type="PROSITE" id="PS50850"/>
    </source>
</evidence>
<feature type="transmembrane region" description="Helical" evidence="7">
    <location>
        <begin position="379"/>
        <end position="399"/>
    </location>
</feature>
<comment type="subcellular location">
    <subcellularLocation>
        <location evidence="1">Cell membrane</location>
        <topology evidence="1">Multi-pass membrane protein</topology>
    </subcellularLocation>
</comment>
<keyword evidence="2" id="KW-0813">Transport</keyword>
<evidence type="ECO:0000256" key="2">
    <source>
        <dbReference type="ARBA" id="ARBA00022448"/>
    </source>
</evidence>
<feature type="transmembrane region" description="Helical" evidence="7">
    <location>
        <begin position="220"/>
        <end position="239"/>
    </location>
</feature>
<organism evidence="9 10">
    <name type="scientific">Anoxybacteroides amylolyticum</name>
    <dbReference type="NCBI Taxonomy" id="294699"/>
    <lineage>
        <taxon>Bacteria</taxon>
        <taxon>Bacillati</taxon>
        <taxon>Bacillota</taxon>
        <taxon>Bacilli</taxon>
        <taxon>Bacillales</taxon>
        <taxon>Anoxybacillaceae</taxon>
        <taxon>Anoxybacteroides</taxon>
    </lineage>
</organism>
<dbReference type="EMBL" id="CP015438">
    <property type="protein sequence ID" value="ANB59706.1"/>
    <property type="molecule type" value="Genomic_DNA"/>
</dbReference>
<feature type="transmembrane region" description="Helical" evidence="7">
    <location>
        <begin position="84"/>
        <end position="110"/>
    </location>
</feature>